<dbReference type="Proteomes" id="UP000265520">
    <property type="component" value="Unassembled WGS sequence"/>
</dbReference>
<accession>A0A392MZG4</accession>
<dbReference type="AlphaFoldDB" id="A0A392MZG4"/>
<organism evidence="1 2">
    <name type="scientific">Trifolium medium</name>
    <dbReference type="NCBI Taxonomy" id="97028"/>
    <lineage>
        <taxon>Eukaryota</taxon>
        <taxon>Viridiplantae</taxon>
        <taxon>Streptophyta</taxon>
        <taxon>Embryophyta</taxon>
        <taxon>Tracheophyta</taxon>
        <taxon>Spermatophyta</taxon>
        <taxon>Magnoliopsida</taxon>
        <taxon>eudicotyledons</taxon>
        <taxon>Gunneridae</taxon>
        <taxon>Pentapetalae</taxon>
        <taxon>rosids</taxon>
        <taxon>fabids</taxon>
        <taxon>Fabales</taxon>
        <taxon>Fabaceae</taxon>
        <taxon>Papilionoideae</taxon>
        <taxon>50 kb inversion clade</taxon>
        <taxon>NPAAA clade</taxon>
        <taxon>Hologalegina</taxon>
        <taxon>IRL clade</taxon>
        <taxon>Trifolieae</taxon>
        <taxon>Trifolium</taxon>
    </lineage>
</organism>
<name>A0A392MZG4_9FABA</name>
<evidence type="ECO:0000313" key="2">
    <source>
        <dbReference type="Proteomes" id="UP000265520"/>
    </source>
</evidence>
<reference evidence="1 2" key="1">
    <citation type="journal article" date="2018" name="Front. Plant Sci.">
        <title>Red Clover (Trifolium pratense) and Zigzag Clover (T. medium) - A Picture of Genomic Similarities and Differences.</title>
        <authorList>
            <person name="Dluhosova J."/>
            <person name="Istvanek J."/>
            <person name="Nedelnik J."/>
            <person name="Repkova J."/>
        </authorList>
    </citation>
    <scope>NUCLEOTIDE SEQUENCE [LARGE SCALE GENOMIC DNA]</scope>
    <source>
        <strain evidence="2">cv. 10/8</strain>
        <tissue evidence="1">Leaf</tissue>
    </source>
</reference>
<protein>
    <submittedName>
        <fullName evidence="1">Uncharacterized protein</fullName>
    </submittedName>
</protein>
<evidence type="ECO:0000313" key="1">
    <source>
        <dbReference type="EMBL" id="MCH92355.1"/>
    </source>
</evidence>
<dbReference type="EMBL" id="LXQA010022509">
    <property type="protein sequence ID" value="MCH92355.1"/>
    <property type="molecule type" value="Genomic_DNA"/>
</dbReference>
<proteinExistence type="predicted"/>
<keyword evidence="2" id="KW-1185">Reference proteome</keyword>
<sequence length="112" mass="12571">MVNESITVDELSHVVTQNDLHTIRTNRLKWLRNINPTVNNPFNFISTNSEPNLELLKDQISNSVRNLASMEEDFLVFPSDIDAEGEALKARFGDAVDKLCKVLKKKTAGKGT</sequence>
<comment type="caution">
    <text evidence="1">The sequence shown here is derived from an EMBL/GenBank/DDBJ whole genome shotgun (WGS) entry which is preliminary data.</text>
</comment>